<dbReference type="Proteomes" id="UP000035681">
    <property type="component" value="Unplaced"/>
</dbReference>
<name>A0A0K0EK69_STRER</name>
<evidence type="ECO:0000313" key="1">
    <source>
        <dbReference type="Proteomes" id="UP000035681"/>
    </source>
</evidence>
<dbReference type="AlphaFoldDB" id="A0A0K0EK69"/>
<accession>A0A0K0EK69</accession>
<evidence type="ECO:0000313" key="2">
    <source>
        <dbReference type="WBParaSite" id="SSTP_0000986100.1"/>
    </source>
</evidence>
<organism evidence="2">
    <name type="scientific">Strongyloides stercoralis</name>
    <name type="common">Threadworm</name>
    <dbReference type="NCBI Taxonomy" id="6248"/>
    <lineage>
        <taxon>Eukaryota</taxon>
        <taxon>Metazoa</taxon>
        <taxon>Ecdysozoa</taxon>
        <taxon>Nematoda</taxon>
        <taxon>Chromadorea</taxon>
        <taxon>Rhabditida</taxon>
        <taxon>Tylenchina</taxon>
        <taxon>Panagrolaimomorpha</taxon>
        <taxon>Strongyloidoidea</taxon>
        <taxon>Strongyloididae</taxon>
        <taxon>Strongyloides</taxon>
    </lineage>
</organism>
<dbReference type="WBParaSite" id="SSTP_0000986100.1">
    <property type="protein sequence ID" value="SSTP_0000986100.1"/>
    <property type="gene ID" value="SSTP_0000986100"/>
</dbReference>
<proteinExistence type="predicted"/>
<sequence length="110" mass="12875">MQFLNMAFTNANYAEIKNPLHPVMNNCKTIFYSDENKTRDYLQNNKIIWSLTISDCSENTMKSLTFTKCNEETKKLILDNTTKQLKVTQEVDMFDRSTQILTLNNSFTPF</sequence>
<keyword evidence="1" id="KW-1185">Reference proteome</keyword>
<reference evidence="2" key="1">
    <citation type="submission" date="2015-08" db="UniProtKB">
        <authorList>
            <consortium name="WormBaseParasite"/>
        </authorList>
    </citation>
    <scope>IDENTIFICATION</scope>
</reference>
<protein>
    <submittedName>
        <fullName evidence="2">DUF3019 domain-containing protein</fullName>
    </submittedName>
</protein>
<dbReference type="WBParaSite" id="TCONS_00012890.p1">
    <property type="protein sequence ID" value="TCONS_00012890.p1"/>
    <property type="gene ID" value="XLOC_008630"/>
</dbReference>